<dbReference type="GO" id="GO:0070291">
    <property type="term" value="P:N-acylethanolamine metabolic process"/>
    <property type="evidence" value="ECO:0007669"/>
    <property type="project" value="TreeGrafter"/>
</dbReference>
<gene>
    <name evidence="2" type="ORF">HNQ44_002875</name>
</gene>
<dbReference type="PANTHER" id="PTHR46320:SF1">
    <property type="entry name" value="GLYCEROPHOSPHODIESTER PHOSPHODIESTERASE 1"/>
    <property type="match status" value="1"/>
</dbReference>
<dbReference type="CDD" id="cd08566">
    <property type="entry name" value="GDPD_AtGDE_like"/>
    <property type="match status" value="1"/>
</dbReference>
<dbReference type="AlphaFoldDB" id="A0A7W8CTN6"/>
<dbReference type="GO" id="GO:0006580">
    <property type="term" value="P:ethanolamine metabolic process"/>
    <property type="evidence" value="ECO:0007669"/>
    <property type="project" value="TreeGrafter"/>
</dbReference>
<dbReference type="PANTHER" id="PTHR46320">
    <property type="entry name" value="GLYCEROPHOSPHODIESTER PHOSPHODIESTERASE 1"/>
    <property type="match status" value="1"/>
</dbReference>
<dbReference type="PROSITE" id="PS51704">
    <property type="entry name" value="GP_PDE"/>
    <property type="match status" value="1"/>
</dbReference>
<name>A0A7W8CTN6_9BACL</name>
<dbReference type="GO" id="GO:0008889">
    <property type="term" value="F:glycerophosphodiester phosphodiesterase activity"/>
    <property type="evidence" value="ECO:0007669"/>
    <property type="project" value="UniProtKB-EC"/>
</dbReference>
<evidence type="ECO:0000313" key="2">
    <source>
        <dbReference type="EMBL" id="MBB5181410.1"/>
    </source>
</evidence>
<evidence type="ECO:0000259" key="1">
    <source>
        <dbReference type="PROSITE" id="PS51704"/>
    </source>
</evidence>
<dbReference type="Proteomes" id="UP000525923">
    <property type="component" value="Unassembled WGS sequence"/>
</dbReference>
<dbReference type="Gene3D" id="3.20.20.190">
    <property type="entry name" value="Phosphatidylinositol (PI) phosphodiesterase"/>
    <property type="match status" value="1"/>
</dbReference>
<dbReference type="GO" id="GO:0006644">
    <property type="term" value="P:phospholipid metabolic process"/>
    <property type="evidence" value="ECO:0007669"/>
    <property type="project" value="TreeGrafter"/>
</dbReference>
<keyword evidence="3" id="KW-1185">Reference proteome</keyword>
<organism evidence="2 3">
    <name type="scientific">Planococcus koreensis</name>
    <dbReference type="NCBI Taxonomy" id="112331"/>
    <lineage>
        <taxon>Bacteria</taxon>
        <taxon>Bacillati</taxon>
        <taxon>Bacillota</taxon>
        <taxon>Bacilli</taxon>
        <taxon>Bacillales</taxon>
        <taxon>Caryophanaceae</taxon>
        <taxon>Planococcus</taxon>
    </lineage>
</organism>
<evidence type="ECO:0000313" key="3">
    <source>
        <dbReference type="Proteomes" id="UP000525923"/>
    </source>
</evidence>
<sequence length="286" mass="32706">MSESLRFTDYNQFLTALYHKNHPFFAAAHRGMWGKAPENSLVAFANCIKHHVYLIEMDLQQTKDGHLVIMHDDTVDRTTDGTGKIADMTLTEARHLRLKEGAGGKHAALTECRIPTIFEALSLVKGKAMINADKSWDDRYELYEALEVMDAFDHVLLKSRQPVDEVLDFFQSREKAIHYMHIISDDNLDQLDELFERFPPVAIEILFHKDSDLVLSEPVLSKMRSRANLWVNSLDDGENAGHNDALSLIDPERGWGWHLDRGINMIQTDYPEKALAYAQHRFAGKS</sequence>
<dbReference type="OrthoDB" id="384721at2"/>
<dbReference type="EMBL" id="JACHHE010000009">
    <property type="protein sequence ID" value="MBB5181410.1"/>
    <property type="molecule type" value="Genomic_DNA"/>
</dbReference>
<keyword evidence="2" id="KW-0378">Hydrolase</keyword>
<dbReference type="SUPFAM" id="SSF51695">
    <property type="entry name" value="PLC-like phosphodiesterases"/>
    <property type="match status" value="1"/>
</dbReference>
<dbReference type="Pfam" id="PF16387">
    <property type="entry name" value="DUF4996"/>
    <property type="match status" value="1"/>
</dbReference>
<dbReference type="InterPro" id="IPR017946">
    <property type="entry name" value="PLC-like_Pdiesterase_TIM-brl"/>
</dbReference>
<comment type="caution">
    <text evidence="2">The sequence shown here is derived from an EMBL/GenBank/DDBJ whole genome shotgun (WGS) entry which is preliminary data.</text>
</comment>
<dbReference type="GO" id="GO:0005886">
    <property type="term" value="C:plasma membrane"/>
    <property type="evidence" value="ECO:0007669"/>
    <property type="project" value="TreeGrafter"/>
</dbReference>
<dbReference type="InterPro" id="IPR032160">
    <property type="entry name" value="DUF4996"/>
</dbReference>
<reference evidence="2 3" key="1">
    <citation type="submission" date="2020-08" db="EMBL/GenBank/DDBJ databases">
        <title>Genomic Encyclopedia of Type Strains, Phase IV (KMG-IV): sequencing the most valuable type-strain genomes for metagenomic binning, comparative biology and taxonomic classification.</title>
        <authorList>
            <person name="Goeker M."/>
        </authorList>
    </citation>
    <scope>NUCLEOTIDE SEQUENCE [LARGE SCALE GENOMIC DNA]</scope>
    <source>
        <strain evidence="2 3">DSM 15895</strain>
    </source>
</reference>
<dbReference type="RefSeq" id="WP_135504267.1">
    <property type="nucleotide sequence ID" value="NZ_JACHHE010000009.1"/>
</dbReference>
<dbReference type="Pfam" id="PF03009">
    <property type="entry name" value="GDPD"/>
    <property type="match status" value="1"/>
</dbReference>
<proteinExistence type="predicted"/>
<dbReference type="EC" id="3.1.4.46" evidence="2"/>
<accession>A0A7W8CTN6</accession>
<feature type="domain" description="GP-PDE" evidence="1">
    <location>
        <begin position="24"/>
        <end position="278"/>
    </location>
</feature>
<dbReference type="InterPro" id="IPR030395">
    <property type="entry name" value="GP_PDE_dom"/>
</dbReference>
<protein>
    <submittedName>
        <fullName evidence="2">Glycerophosphoryl diester phosphodiesterase</fullName>
        <ecNumber evidence="2">3.1.4.46</ecNumber>
    </submittedName>
</protein>